<evidence type="ECO:0000256" key="1">
    <source>
        <dbReference type="SAM" id="Phobius"/>
    </source>
</evidence>
<feature type="transmembrane region" description="Helical" evidence="1">
    <location>
        <begin position="264"/>
        <end position="286"/>
    </location>
</feature>
<dbReference type="InterPro" id="IPR025105">
    <property type="entry name" value="DUF4010"/>
</dbReference>
<accession>A0A3R5UUM0</accession>
<dbReference type="PANTHER" id="PTHR39084:SF1">
    <property type="entry name" value="DUF4010 DOMAIN-CONTAINING PROTEIN"/>
    <property type="match status" value="1"/>
</dbReference>
<evidence type="ECO:0000259" key="2">
    <source>
        <dbReference type="Pfam" id="PF02308"/>
    </source>
</evidence>
<sequence>MNEFIPLFLSLALGLLIGLERGWREVIDGESSPFFGLRTFGLIGLLGGIIGFLSSTYNNLFIAGIAFAAVTVLLTAVHVSDCGRPHGVGITTVIAADITFCLGLLSSLGFMTIASSIAVVTAVILSMKPVVYQWVKKLEAKEIHATLKLLLISVVLLPVLPDQGYGPYAALNPYEVWWFVVLITGMSFAGYFAIRIAGAGKGIMITGILGGLVSSTALTLSFSRLGKHSQLKRVFSAGILIACGTMFPRMLIEVSVVNKELLRLVAAPLLVSGIAVYLGMAFFWFTRAKDKEVKADVPPLSNPFQIKPALKFAALISLILLISQFIKESFGDAGIIVLAFFSGLTDVDAITISMARLAHGELSHTTAATAIMTAAATNTLLKGLLVLFISNRQVGIRVMTVFAAALAAGGVALYIAA</sequence>
<feature type="transmembrane region" description="Helical" evidence="1">
    <location>
        <begin position="34"/>
        <end position="53"/>
    </location>
</feature>
<feature type="transmembrane region" description="Helical" evidence="1">
    <location>
        <begin position="367"/>
        <end position="389"/>
    </location>
</feature>
<evidence type="ECO:0000313" key="5">
    <source>
        <dbReference type="Proteomes" id="UP000287502"/>
    </source>
</evidence>
<feature type="transmembrane region" description="Helical" evidence="1">
    <location>
        <begin position="145"/>
        <end position="161"/>
    </location>
</feature>
<feature type="transmembrane region" description="Helical" evidence="1">
    <location>
        <begin position="60"/>
        <end position="80"/>
    </location>
</feature>
<dbReference type="InterPro" id="IPR049177">
    <property type="entry name" value="MgtC_SapB_SrpB_YhiD_N"/>
</dbReference>
<dbReference type="PANTHER" id="PTHR39084">
    <property type="entry name" value="MEMBRANE PROTEIN-RELATED"/>
    <property type="match status" value="1"/>
</dbReference>
<name>A0A3R5UUM0_9BACT</name>
<dbReference type="Pfam" id="PF02308">
    <property type="entry name" value="MgtC"/>
    <property type="match status" value="1"/>
</dbReference>
<feature type="domain" description="MgtC/SapB/SrpB/YhiD N-terminal" evidence="2">
    <location>
        <begin position="7"/>
        <end position="131"/>
    </location>
</feature>
<feature type="transmembrane region" description="Helical" evidence="1">
    <location>
        <begin position="176"/>
        <end position="194"/>
    </location>
</feature>
<evidence type="ECO:0000313" key="4">
    <source>
        <dbReference type="EMBL" id="QAR32990.1"/>
    </source>
</evidence>
<dbReference type="Pfam" id="PF13194">
    <property type="entry name" value="DUF4010"/>
    <property type="match status" value="1"/>
</dbReference>
<dbReference type="AlphaFoldDB" id="A0A3R5UUM0"/>
<dbReference type="KEGG" id="gtl:EP073_06080"/>
<keyword evidence="1" id="KW-0472">Membrane</keyword>
<feature type="transmembrane region" description="Helical" evidence="1">
    <location>
        <begin position="333"/>
        <end position="355"/>
    </location>
</feature>
<keyword evidence="1" id="KW-1133">Transmembrane helix</keyword>
<feature type="transmembrane region" description="Helical" evidence="1">
    <location>
        <begin position="306"/>
        <end position="326"/>
    </location>
</feature>
<keyword evidence="1" id="KW-0812">Transmembrane</keyword>
<dbReference type="Proteomes" id="UP000287502">
    <property type="component" value="Chromosome"/>
</dbReference>
<evidence type="ECO:0000259" key="3">
    <source>
        <dbReference type="Pfam" id="PF13194"/>
    </source>
</evidence>
<dbReference type="RefSeq" id="WP_128466276.1">
    <property type="nucleotide sequence ID" value="NZ_CP035108.1"/>
</dbReference>
<organism evidence="4 5">
    <name type="scientific">Geovibrio thiophilus</name>
    <dbReference type="NCBI Taxonomy" id="139438"/>
    <lineage>
        <taxon>Bacteria</taxon>
        <taxon>Pseudomonadati</taxon>
        <taxon>Deferribacterota</taxon>
        <taxon>Deferribacteres</taxon>
        <taxon>Deferribacterales</taxon>
        <taxon>Geovibrionaceae</taxon>
        <taxon>Geovibrio</taxon>
    </lineage>
</organism>
<feature type="transmembrane region" description="Helical" evidence="1">
    <location>
        <begin position="234"/>
        <end position="252"/>
    </location>
</feature>
<proteinExistence type="predicted"/>
<reference evidence="4 5" key="1">
    <citation type="submission" date="2019-01" db="EMBL/GenBank/DDBJ databases">
        <title>Geovibrio thiophilus DSM 11263, complete genome.</title>
        <authorList>
            <person name="Spring S."/>
            <person name="Bunk B."/>
            <person name="Sproer C."/>
        </authorList>
    </citation>
    <scope>NUCLEOTIDE SEQUENCE [LARGE SCALE GENOMIC DNA]</scope>
    <source>
        <strain evidence="4 5">DSM 11263</strain>
    </source>
</reference>
<feature type="transmembrane region" description="Helical" evidence="1">
    <location>
        <begin position="203"/>
        <end position="222"/>
    </location>
</feature>
<keyword evidence="5" id="KW-1185">Reference proteome</keyword>
<feature type="transmembrane region" description="Helical" evidence="1">
    <location>
        <begin position="396"/>
        <end position="416"/>
    </location>
</feature>
<gene>
    <name evidence="4" type="ORF">EP073_06080</name>
</gene>
<feature type="transmembrane region" description="Helical" evidence="1">
    <location>
        <begin position="92"/>
        <end position="125"/>
    </location>
</feature>
<dbReference type="OrthoDB" id="9813718at2"/>
<dbReference type="EMBL" id="CP035108">
    <property type="protein sequence ID" value="QAR32990.1"/>
    <property type="molecule type" value="Genomic_DNA"/>
</dbReference>
<feature type="domain" description="DUF4010" evidence="3">
    <location>
        <begin position="181"/>
        <end position="389"/>
    </location>
</feature>
<protein>
    <submittedName>
        <fullName evidence="4">MgtC/SapB family protein</fullName>
    </submittedName>
</protein>